<gene>
    <name evidence="2" type="ORF">GRG538_LOCUS2510</name>
</gene>
<organism evidence="2 3">
    <name type="scientific">Rotaria socialis</name>
    <dbReference type="NCBI Taxonomy" id="392032"/>
    <lineage>
        <taxon>Eukaryota</taxon>
        <taxon>Metazoa</taxon>
        <taxon>Spiralia</taxon>
        <taxon>Gnathifera</taxon>
        <taxon>Rotifera</taxon>
        <taxon>Eurotatoria</taxon>
        <taxon>Bdelloidea</taxon>
        <taxon>Philodinida</taxon>
        <taxon>Philodinidae</taxon>
        <taxon>Rotaria</taxon>
    </lineage>
</organism>
<proteinExistence type="predicted"/>
<accession>A0A817TNY7</accession>
<dbReference type="Gene3D" id="1.20.1070.10">
    <property type="entry name" value="Rhodopsin 7-helix transmembrane proteins"/>
    <property type="match status" value="1"/>
</dbReference>
<sequence length="226" mass="26288">MQLNILCHCFDQYECPIVGLIHKIQLSTIGVRVARNEIYLKYHYHTCQFRNEPNFFLLIYDLLYSRKIGFNRYIIMGSIIPSIITVLTNAIPFRWIIAIQSSLNQQSRLSQRRTEDTRRVITIITIKCILAAINSWLINVILSIKYCVCSLAIGDDCPSFLSRFNRLLVFNGLLNSMSNIILCSCAGRRFRQELKHVKYVVRYNKKTSSMLLVHCMKNILSIDETL</sequence>
<evidence type="ECO:0000313" key="3">
    <source>
        <dbReference type="Proteomes" id="UP000663872"/>
    </source>
</evidence>
<dbReference type="AlphaFoldDB" id="A0A817TNY7"/>
<protein>
    <submittedName>
        <fullName evidence="2">Uncharacterized protein</fullName>
    </submittedName>
</protein>
<keyword evidence="1" id="KW-0812">Transmembrane</keyword>
<evidence type="ECO:0000313" key="2">
    <source>
        <dbReference type="EMBL" id="CAF3321871.1"/>
    </source>
</evidence>
<dbReference type="EMBL" id="CAJNYT010000059">
    <property type="protein sequence ID" value="CAF3321871.1"/>
    <property type="molecule type" value="Genomic_DNA"/>
</dbReference>
<dbReference type="Proteomes" id="UP000663872">
    <property type="component" value="Unassembled WGS sequence"/>
</dbReference>
<dbReference type="SUPFAM" id="SSF81321">
    <property type="entry name" value="Family A G protein-coupled receptor-like"/>
    <property type="match status" value="1"/>
</dbReference>
<name>A0A817TNY7_9BILA</name>
<reference evidence="2" key="1">
    <citation type="submission" date="2021-02" db="EMBL/GenBank/DDBJ databases">
        <authorList>
            <person name="Nowell W R."/>
        </authorList>
    </citation>
    <scope>NUCLEOTIDE SEQUENCE</scope>
</reference>
<keyword evidence="1" id="KW-1133">Transmembrane helix</keyword>
<keyword evidence="1" id="KW-0472">Membrane</keyword>
<feature type="transmembrane region" description="Helical" evidence="1">
    <location>
        <begin position="73"/>
        <end position="99"/>
    </location>
</feature>
<comment type="caution">
    <text evidence="2">The sequence shown here is derived from an EMBL/GenBank/DDBJ whole genome shotgun (WGS) entry which is preliminary data.</text>
</comment>
<evidence type="ECO:0000256" key="1">
    <source>
        <dbReference type="SAM" id="Phobius"/>
    </source>
</evidence>
<feature type="transmembrane region" description="Helical" evidence="1">
    <location>
        <begin position="120"/>
        <end position="144"/>
    </location>
</feature>